<keyword evidence="4" id="KW-0804">Transcription</keyword>
<comment type="similarity">
    <text evidence="1">Belongs to the sigma-70 factor family. ECF subfamily.</text>
</comment>
<dbReference type="GO" id="GO:0003677">
    <property type="term" value="F:DNA binding"/>
    <property type="evidence" value="ECO:0007669"/>
    <property type="project" value="InterPro"/>
</dbReference>
<feature type="domain" description="RNA polymerase sigma-70 region 2" evidence="5">
    <location>
        <begin position="26"/>
        <end position="92"/>
    </location>
</feature>
<evidence type="ECO:0000313" key="10">
    <source>
        <dbReference type="Proteomes" id="UP000503144"/>
    </source>
</evidence>
<dbReference type="EMBL" id="CP051205">
    <property type="protein sequence ID" value="QJB30819.1"/>
    <property type="molecule type" value="Genomic_DNA"/>
</dbReference>
<keyword evidence="2" id="KW-0805">Transcription regulation</keyword>
<dbReference type="Gene3D" id="1.10.10.10">
    <property type="entry name" value="Winged helix-like DNA-binding domain superfamily/Winged helix DNA-binding domain"/>
    <property type="match status" value="1"/>
</dbReference>
<keyword evidence="10" id="KW-1185">Reference proteome</keyword>
<proteinExistence type="inferred from homology"/>
<dbReference type="NCBIfam" id="TIGR02937">
    <property type="entry name" value="sigma70-ECF"/>
    <property type="match status" value="1"/>
</dbReference>
<dbReference type="Proteomes" id="UP000502421">
    <property type="component" value="Chromosome"/>
</dbReference>
<dbReference type="InterPro" id="IPR039425">
    <property type="entry name" value="RNA_pol_sigma-70-like"/>
</dbReference>
<dbReference type="InterPro" id="IPR007627">
    <property type="entry name" value="RNA_pol_sigma70_r2"/>
</dbReference>
<accession>A0AAE6ZDS4</accession>
<dbReference type="InterPro" id="IPR013325">
    <property type="entry name" value="RNA_pol_sigma_r2"/>
</dbReference>
<dbReference type="PANTHER" id="PTHR43133:SF46">
    <property type="entry name" value="RNA POLYMERASE SIGMA-70 FACTOR ECF SUBFAMILY"/>
    <property type="match status" value="1"/>
</dbReference>
<evidence type="ECO:0000256" key="1">
    <source>
        <dbReference type="ARBA" id="ARBA00010641"/>
    </source>
</evidence>
<evidence type="ECO:0000256" key="4">
    <source>
        <dbReference type="ARBA" id="ARBA00023163"/>
    </source>
</evidence>
<name>A0AAE6ZDS4_9BACT</name>
<keyword evidence="3" id="KW-0731">Sigma factor</keyword>
<dbReference type="RefSeq" id="WP_168803097.1">
    <property type="nucleotide sequence ID" value="NZ_CP051204.2"/>
</dbReference>
<dbReference type="InterPro" id="IPR013324">
    <property type="entry name" value="RNA_pol_sigma_r3/r4-like"/>
</dbReference>
<gene>
    <name evidence="8" type="ORF">HF324_05370</name>
    <name evidence="7" type="ORF">HF329_05695</name>
</gene>
<dbReference type="Gene3D" id="1.10.1740.10">
    <property type="match status" value="1"/>
</dbReference>
<evidence type="ECO:0000259" key="5">
    <source>
        <dbReference type="Pfam" id="PF04542"/>
    </source>
</evidence>
<dbReference type="KEGG" id="coy:HF329_05695"/>
<organism evidence="7 9">
    <name type="scientific">Chitinophaga oryzae</name>
    <dbReference type="NCBI Taxonomy" id="2725414"/>
    <lineage>
        <taxon>Bacteria</taxon>
        <taxon>Pseudomonadati</taxon>
        <taxon>Bacteroidota</taxon>
        <taxon>Chitinophagia</taxon>
        <taxon>Chitinophagales</taxon>
        <taxon>Chitinophagaceae</taxon>
        <taxon>Chitinophaga</taxon>
    </lineage>
</organism>
<dbReference type="InterPro" id="IPR036388">
    <property type="entry name" value="WH-like_DNA-bd_sf"/>
</dbReference>
<dbReference type="SUPFAM" id="SSF88659">
    <property type="entry name" value="Sigma3 and sigma4 domains of RNA polymerase sigma factors"/>
    <property type="match status" value="1"/>
</dbReference>
<evidence type="ECO:0000313" key="9">
    <source>
        <dbReference type="Proteomes" id="UP000502421"/>
    </source>
</evidence>
<dbReference type="InterPro" id="IPR014284">
    <property type="entry name" value="RNA_pol_sigma-70_dom"/>
</dbReference>
<evidence type="ECO:0000313" key="8">
    <source>
        <dbReference type="EMBL" id="QJB37310.1"/>
    </source>
</evidence>
<evidence type="ECO:0000259" key="6">
    <source>
        <dbReference type="Pfam" id="PF08281"/>
    </source>
</evidence>
<protein>
    <submittedName>
        <fullName evidence="7">Sigma-70 family RNA polymerase sigma factor</fullName>
    </submittedName>
</protein>
<dbReference type="GO" id="GO:0016987">
    <property type="term" value="F:sigma factor activity"/>
    <property type="evidence" value="ECO:0007669"/>
    <property type="project" value="UniProtKB-KW"/>
</dbReference>
<dbReference type="Pfam" id="PF08281">
    <property type="entry name" value="Sigma70_r4_2"/>
    <property type="match status" value="1"/>
</dbReference>
<dbReference type="InterPro" id="IPR013249">
    <property type="entry name" value="RNA_pol_sigma70_r4_t2"/>
</dbReference>
<dbReference type="Proteomes" id="UP000503144">
    <property type="component" value="Chromosome"/>
</dbReference>
<dbReference type="SUPFAM" id="SSF88946">
    <property type="entry name" value="Sigma2 domain of RNA polymerase sigma factors"/>
    <property type="match status" value="1"/>
</dbReference>
<dbReference type="GO" id="GO:0006352">
    <property type="term" value="P:DNA-templated transcription initiation"/>
    <property type="evidence" value="ECO:0007669"/>
    <property type="project" value="InterPro"/>
</dbReference>
<dbReference type="EMBL" id="CP051204">
    <property type="protein sequence ID" value="QJB37310.1"/>
    <property type="molecule type" value="Genomic_DNA"/>
</dbReference>
<evidence type="ECO:0000313" key="7">
    <source>
        <dbReference type="EMBL" id="QJB30819.1"/>
    </source>
</evidence>
<evidence type="ECO:0000256" key="3">
    <source>
        <dbReference type="ARBA" id="ARBA00023082"/>
    </source>
</evidence>
<sequence>MNRFGNDMILWQQLKEHDPEAFAHIYITYRKWLMVVAYGILQDDTEAQDVVQKFYVDLWQMDWGKTGTLSGPIRNFLFISIRNRCLNQVRANEIKRKRATAIQLSGEYEPPVNILETKELQQQLSHAMSKLPAVRSRVFKLGYLYQYSRQQIARHLGISEATVKTHMALALKDLRNLLKNSVY</sequence>
<dbReference type="PANTHER" id="PTHR43133">
    <property type="entry name" value="RNA POLYMERASE ECF-TYPE SIGMA FACTO"/>
    <property type="match status" value="1"/>
</dbReference>
<dbReference type="Pfam" id="PF04542">
    <property type="entry name" value="Sigma70_r2"/>
    <property type="match status" value="1"/>
</dbReference>
<dbReference type="AlphaFoldDB" id="A0AAE6ZDS4"/>
<evidence type="ECO:0000256" key="2">
    <source>
        <dbReference type="ARBA" id="ARBA00023015"/>
    </source>
</evidence>
<reference evidence="7 10" key="2">
    <citation type="submission" date="2020-09" db="EMBL/GenBank/DDBJ databases">
        <authorList>
            <person name="Kittiwongwattana C."/>
        </authorList>
    </citation>
    <scope>NUCLEOTIDE SEQUENCE</scope>
    <source>
        <strain evidence="8 10">1303</strain>
        <strain evidence="7">1310</strain>
    </source>
</reference>
<feature type="domain" description="RNA polymerase sigma factor 70 region 4 type 2" evidence="6">
    <location>
        <begin position="122"/>
        <end position="174"/>
    </location>
</feature>
<reference evidence="9 10" key="1">
    <citation type="submission" date="2020-04" db="EMBL/GenBank/DDBJ databases">
        <authorList>
            <person name="Kittiwongwattana C."/>
        </authorList>
    </citation>
    <scope>NUCLEOTIDE SEQUENCE [LARGE SCALE GENOMIC DNA]</scope>
    <source>
        <strain evidence="10">1303</strain>
        <strain evidence="9">1310</strain>
    </source>
</reference>